<dbReference type="STRING" id="174720.A0A0N5BE43"/>
<dbReference type="GO" id="GO:0008234">
    <property type="term" value="F:cysteine-type peptidase activity"/>
    <property type="evidence" value="ECO:0007669"/>
    <property type="project" value="UniProtKB-KW"/>
</dbReference>
<reference evidence="7" key="1">
    <citation type="submission" date="2017-02" db="UniProtKB">
        <authorList>
            <consortium name="WormBaseParasite"/>
        </authorList>
    </citation>
    <scope>IDENTIFICATION</scope>
</reference>
<keyword evidence="2" id="KW-0645">Protease</keyword>
<evidence type="ECO:0000256" key="3">
    <source>
        <dbReference type="ARBA" id="ARBA00022801"/>
    </source>
</evidence>
<dbReference type="SUPFAM" id="SSF54001">
    <property type="entry name" value="Cysteine proteinases"/>
    <property type="match status" value="1"/>
</dbReference>
<accession>A0A0N5BE43</accession>
<sequence length="289" mass="33652">MKMSEFVFVCTEALLHLQLDTEIGIKQLEIERFKITSKEKEMENYRSNDLKYAPRLLQRIKVNDKNEAFDDYVKNRDSNRFLSAITKIRAVKKVKIEYGSCDDGSNDNENVHKQWFTDMNIENIILNEIGITFSGERSYLLNVHISTILGYESLYKIENKKLIDDGLKLIFENGLCKYENVFMPMNTAGVYKRGSHWILGHLSRSKNCFFIYDSLNSTSEDVAERIVSRIRNAHHINLSHSVPRNIPQQNNGYDCGAFVCLFATNIIRGKMMEDWEITKEDVELIRKNL</sequence>
<dbReference type="AlphaFoldDB" id="A0A0N5BE43"/>
<evidence type="ECO:0000313" key="7">
    <source>
        <dbReference type="WBParaSite" id="SPAL_0000427000.1"/>
    </source>
</evidence>
<proteinExistence type="inferred from homology"/>
<name>A0A0N5BE43_STREA</name>
<evidence type="ECO:0000313" key="6">
    <source>
        <dbReference type="Proteomes" id="UP000046392"/>
    </source>
</evidence>
<keyword evidence="3" id="KW-0378">Hydrolase</keyword>
<feature type="domain" description="Ubiquitin-like protease family profile" evidence="5">
    <location>
        <begin position="96"/>
        <end position="266"/>
    </location>
</feature>
<comment type="similarity">
    <text evidence="1">Belongs to the peptidase C48 family.</text>
</comment>
<organism evidence="6 7">
    <name type="scientific">Strongyloides papillosus</name>
    <name type="common">Intestinal threadworm</name>
    <dbReference type="NCBI Taxonomy" id="174720"/>
    <lineage>
        <taxon>Eukaryota</taxon>
        <taxon>Metazoa</taxon>
        <taxon>Ecdysozoa</taxon>
        <taxon>Nematoda</taxon>
        <taxon>Chromadorea</taxon>
        <taxon>Rhabditida</taxon>
        <taxon>Tylenchina</taxon>
        <taxon>Panagrolaimomorpha</taxon>
        <taxon>Strongyloidoidea</taxon>
        <taxon>Strongyloididae</taxon>
        <taxon>Strongyloides</taxon>
    </lineage>
</organism>
<dbReference type="PROSITE" id="PS50600">
    <property type="entry name" value="ULP_PROTEASE"/>
    <property type="match status" value="1"/>
</dbReference>
<dbReference type="WBParaSite" id="SPAL_0000427000.1">
    <property type="protein sequence ID" value="SPAL_0000427000.1"/>
    <property type="gene ID" value="SPAL_0000427000"/>
</dbReference>
<dbReference type="PANTHER" id="PTHR46468:SF1">
    <property type="entry name" value="SENTRIN-SPECIFIC PROTEASE 8"/>
    <property type="match status" value="1"/>
</dbReference>
<dbReference type="GO" id="GO:0019784">
    <property type="term" value="F:deNEDDylase activity"/>
    <property type="evidence" value="ECO:0007669"/>
    <property type="project" value="InterPro"/>
</dbReference>
<dbReference type="GO" id="GO:0006508">
    <property type="term" value="P:proteolysis"/>
    <property type="evidence" value="ECO:0007669"/>
    <property type="project" value="UniProtKB-KW"/>
</dbReference>
<evidence type="ECO:0000256" key="4">
    <source>
        <dbReference type="ARBA" id="ARBA00022807"/>
    </source>
</evidence>
<dbReference type="Pfam" id="PF02902">
    <property type="entry name" value="Peptidase_C48"/>
    <property type="match status" value="1"/>
</dbReference>
<evidence type="ECO:0000259" key="5">
    <source>
        <dbReference type="PROSITE" id="PS50600"/>
    </source>
</evidence>
<dbReference type="PANTHER" id="PTHR46468">
    <property type="entry name" value="SENTRIN-SPECIFIC PROTEASE 8"/>
    <property type="match status" value="1"/>
</dbReference>
<evidence type="ECO:0000256" key="1">
    <source>
        <dbReference type="ARBA" id="ARBA00005234"/>
    </source>
</evidence>
<dbReference type="InterPro" id="IPR003653">
    <property type="entry name" value="Peptidase_C48_C"/>
</dbReference>
<dbReference type="Proteomes" id="UP000046392">
    <property type="component" value="Unplaced"/>
</dbReference>
<dbReference type="Gene3D" id="3.40.395.10">
    <property type="entry name" value="Adenoviral Proteinase, Chain A"/>
    <property type="match status" value="1"/>
</dbReference>
<dbReference type="InterPro" id="IPR044613">
    <property type="entry name" value="Nep1/2-like"/>
</dbReference>
<keyword evidence="6" id="KW-1185">Reference proteome</keyword>
<dbReference type="InterPro" id="IPR038765">
    <property type="entry name" value="Papain-like_cys_pep_sf"/>
</dbReference>
<evidence type="ECO:0000256" key="2">
    <source>
        <dbReference type="ARBA" id="ARBA00022670"/>
    </source>
</evidence>
<dbReference type="GO" id="GO:0000338">
    <property type="term" value="P:protein deneddylation"/>
    <property type="evidence" value="ECO:0007669"/>
    <property type="project" value="TreeGrafter"/>
</dbReference>
<protein>
    <submittedName>
        <fullName evidence="7">ULP_PROTEASE domain-containing protein</fullName>
    </submittedName>
</protein>
<keyword evidence="4" id="KW-0788">Thiol protease</keyword>